<dbReference type="Proteomes" id="UP000825051">
    <property type="component" value="Chromosome"/>
</dbReference>
<dbReference type="RefSeq" id="WP_220160977.1">
    <property type="nucleotide sequence ID" value="NZ_CP080507.1"/>
</dbReference>
<protein>
    <submittedName>
        <fullName evidence="4">Autotransporter-associated beta strand repeat-containing protein</fullName>
    </submittedName>
</protein>
<name>A0A8F9XIR4_9BACT</name>
<feature type="transmembrane region" description="Helical" evidence="2">
    <location>
        <begin position="696"/>
        <end position="713"/>
    </location>
</feature>
<keyword evidence="1 3" id="KW-0732">Signal</keyword>
<dbReference type="AlphaFoldDB" id="A0A8F9XIR4"/>
<dbReference type="InterPro" id="IPR011050">
    <property type="entry name" value="Pectin_lyase_fold/virulence"/>
</dbReference>
<organism evidence="4 5">
    <name type="scientific">Horticoccus luteus</name>
    <dbReference type="NCBI Taxonomy" id="2862869"/>
    <lineage>
        <taxon>Bacteria</taxon>
        <taxon>Pseudomonadati</taxon>
        <taxon>Verrucomicrobiota</taxon>
        <taxon>Opitutia</taxon>
        <taxon>Opitutales</taxon>
        <taxon>Opitutaceae</taxon>
        <taxon>Horticoccus</taxon>
    </lineage>
</organism>
<dbReference type="Gene3D" id="2.160.20.20">
    <property type="match status" value="1"/>
</dbReference>
<dbReference type="InterPro" id="IPR013425">
    <property type="entry name" value="Autotrns_rpt"/>
</dbReference>
<dbReference type="SUPFAM" id="SSF51126">
    <property type="entry name" value="Pectin lyase-like"/>
    <property type="match status" value="3"/>
</dbReference>
<dbReference type="NCBIfam" id="TIGR02595">
    <property type="entry name" value="PEP_CTERM"/>
    <property type="match status" value="1"/>
</dbReference>
<keyword evidence="2" id="KW-0812">Transmembrane</keyword>
<reference evidence="4" key="1">
    <citation type="submission" date="2021-08" db="EMBL/GenBank/DDBJ databases">
        <title>Genome of a novel bacterium of the phylum Verrucomicrobia, Oleiharenicola sp. KSB-15.</title>
        <authorList>
            <person name="Chung J.-H."/>
            <person name="Ahn J.-H."/>
            <person name="Yoon Y."/>
            <person name="Kim D.-Y."/>
            <person name="An S.-H."/>
            <person name="Park I."/>
            <person name="Yeon J."/>
        </authorList>
    </citation>
    <scope>NUCLEOTIDE SEQUENCE</scope>
    <source>
        <strain evidence="4">KSB-15</strain>
    </source>
</reference>
<feature type="chain" id="PRO_5034929792" evidence="3">
    <location>
        <begin position="28"/>
        <end position="719"/>
    </location>
</feature>
<keyword evidence="2" id="KW-1133">Transmembrane helix</keyword>
<evidence type="ECO:0000256" key="3">
    <source>
        <dbReference type="SAM" id="SignalP"/>
    </source>
</evidence>
<evidence type="ECO:0000256" key="2">
    <source>
        <dbReference type="SAM" id="Phobius"/>
    </source>
</evidence>
<keyword evidence="2" id="KW-0472">Membrane</keyword>
<gene>
    <name evidence="4" type="ORF">K0B96_11140</name>
</gene>
<dbReference type="NCBIfam" id="TIGR02601">
    <property type="entry name" value="autotrns_rpt"/>
    <property type="match status" value="3"/>
</dbReference>
<dbReference type="KEGG" id="ole:K0B96_11140"/>
<dbReference type="EMBL" id="CP080507">
    <property type="protein sequence ID" value="QYM77873.1"/>
    <property type="molecule type" value="Genomic_DNA"/>
</dbReference>
<sequence length="719" mass="70922">MKSLPRLPVLNVLTLGLAALLTASLRATPIEWAGTNSGNWNAAANWTPNTTIDNSGTQDLLIKTSGNASPVTTMQVSSATGNGTAAFSIRSLSIDDTAALLHNATVGLRIAATNSASSSNSTTLTFSTPGINIISAANGATVSLNATTSTGTGTPSMTINLGYSGAGTLQVDGTSKLLINAASTTISGTGGLIKDGAGSLTLSGNHTYTGGFTLQAGTLVLTSSGARTGDNTAVANSAFGTGTATLNGGTLLSSGAAGGGTSARTIYSSVILNGNVEMTNSTTGNITLSTSAGQATALGGNSTLNVGGNVTWDQSISGDYSLTKTGAGTLALNGTNTFSGLNINAGTVNVDSVTALGSSAALNPSSVVLNGGTLAFASGSDTSASSNRGFQIGSGNGTIDLSSGRNVTLLGNITDVTGQHGMLTKTGAGTLTLSGANSYSGSTTVQGGALAGDATSLQGAIVLNNASSVTFNQTSDGTYAGSLSGNGSFTKLGAATLIVSNSSAHTGPNNVAEGALILQDAVFGGNGSAGLVVQSGAKLAGSGIIRGDTVLNEGSFLSMDTYTGGVVSNVIGKISFNNNLDLSGIAAFSTSPVTIPTPFGAPLAFDLGSSNYSDQIVVYGTLDIGNGLLDFADFSFTTAASLHDATYTLFSAPNATIAGSLGTTLVRDFGDGFTGTLSLTDHAVQLTLVGAPIPEPSTYAALLGGIVALAAVYRRRRAR</sequence>
<dbReference type="InterPro" id="IPR013424">
    <property type="entry name" value="Ice-binding_C"/>
</dbReference>
<keyword evidence="5" id="KW-1185">Reference proteome</keyword>
<evidence type="ECO:0000313" key="5">
    <source>
        <dbReference type="Proteomes" id="UP000825051"/>
    </source>
</evidence>
<proteinExistence type="predicted"/>
<accession>A0A8F9XIR4</accession>
<evidence type="ECO:0000256" key="1">
    <source>
        <dbReference type="ARBA" id="ARBA00022729"/>
    </source>
</evidence>
<evidence type="ECO:0000313" key="4">
    <source>
        <dbReference type="EMBL" id="QYM77873.1"/>
    </source>
</evidence>
<feature type="signal peptide" evidence="3">
    <location>
        <begin position="1"/>
        <end position="27"/>
    </location>
</feature>
<dbReference type="Pfam" id="PF12951">
    <property type="entry name" value="PATR"/>
    <property type="match status" value="4"/>
</dbReference>
<dbReference type="InterPro" id="IPR012332">
    <property type="entry name" value="Autotransporter_pectin_lyase_C"/>
</dbReference>